<accession>A0A8B8I9E1</accession>
<evidence type="ECO:0000256" key="15">
    <source>
        <dbReference type="PIRSR" id="PIRSR602401-1"/>
    </source>
</evidence>
<evidence type="ECO:0000256" key="2">
    <source>
        <dbReference type="ARBA" id="ARBA00004174"/>
    </source>
</evidence>
<reference evidence="18" key="1">
    <citation type="submission" date="2025-08" db="UniProtKB">
        <authorList>
            <consortium name="RefSeq"/>
        </authorList>
    </citation>
    <scope>IDENTIFICATION</scope>
    <source>
        <tissue evidence="18">Whole body</tissue>
    </source>
</reference>
<dbReference type="Proteomes" id="UP001652626">
    <property type="component" value="Chromosome 9"/>
</dbReference>
<dbReference type="CDD" id="cd11056">
    <property type="entry name" value="CYP6-like"/>
    <property type="match status" value="1"/>
</dbReference>
<keyword evidence="13" id="KW-0472">Membrane</keyword>
<dbReference type="Gene3D" id="1.10.630.10">
    <property type="entry name" value="Cytochrome P450"/>
    <property type="match status" value="1"/>
</dbReference>
<dbReference type="PANTHER" id="PTHR24292:SF54">
    <property type="entry name" value="CYP9F3-RELATED"/>
    <property type="match status" value="1"/>
</dbReference>
<name>A0A8B8I9E1_VANTA</name>
<evidence type="ECO:0000256" key="10">
    <source>
        <dbReference type="ARBA" id="ARBA00023002"/>
    </source>
</evidence>
<keyword evidence="7 15" id="KW-0479">Metal-binding</keyword>
<dbReference type="InterPro" id="IPR050476">
    <property type="entry name" value="Insect_CytP450_Detox"/>
</dbReference>
<evidence type="ECO:0000256" key="11">
    <source>
        <dbReference type="ARBA" id="ARBA00023004"/>
    </source>
</evidence>
<gene>
    <name evidence="18" type="primary">LOC113398897</name>
</gene>
<dbReference type="PANTHER" id="PTHR24292">
    <property type="entry name" value="CYTOCHROME P450"/>
    <property type="match status" value="1"/>
</dbReference>
<keyword evidence="12 16" id="KW-0503">Monooxygenase</keyword>
<dbReference type="EC" id="1.14.14.1" evidence="5"/>
<evidence type="ECO:0000256" key="1">
    <source>
        <dbReference type="ARBA" id="ARBA00001971"/>
    </source>
</evidence>
<dbReference type="RefSeq" id="XP_026493625.2">
    <property type="nucleotide sequence ID" value="XM_026637840.2"/>
</dbReference>
<dbReference type="Pfam" id="PF00067">
    <property type="entry name" value="p450"/>
    <property type="match status" value="1"/>
</dbReference>
<evidence type="ECO:0000256" key="7">
    <source>
        <dbReference type="ARBA" id="ARBA00022723"/>
    </source>
</evidence>
<keyword evidence="9" id="KW-0492">Microsome</keyword>
<proteinExistence type="inferred from homology"/>
<organism evidence="17 18">
    <name type="scientific">Vanessa tameamea</name>
    <name type="common">Kamehameha butterfly</name>
    <dbReference type="NCBI Taxonomy" id="334116"/>
    <lineage>
        <taxon>Eukaryota</taxon>
        <taxon>Metazoa</taxon>
        <taxon>Ecdysozoa</taxon>
        <taxon>Arthropoda</taxon>
        <taxon>Hexapoda</taxon>
        <taxon>Insecta</taxon>
        <taxon>Pterygota</taxon>
        <taxon>Neoptera</taxon>
        <taxon>Endopterygota</taxon>
        <taxon>Lepidoptera</taxon>
        <taxon>Glossata</taxon>
        <taxon>Ditrysia</taxon>
        <taxon>Papilionoidea</taxon>
        <taxon>Nymphalidae</taxon>
        <taxon>Nymphalinae</taxon>
        <taxon>Vanessa</taxon>
    </lineage>
</organism>
<dbReference type="OMA" id="MLEWAWL"/>
<dbReference type="GO" id="GO:0005789">
    <property type="term" value="C:endoplasmic reticulum membrane"/>
    <property type="evidence" value="ECO:0007669"/>
    <property type="project" value="UniProtKB-SubCell"/>
</dbReference>
<keyword evidence="17" id="KW-1185">Reference proteome</keyword>
<dbReference type="GO" id="GO:0005506">
    <property type="term" value="F:iron ion binding"/>
    <property type="evidence" value="ECO:0007669"/>
    <property type="project" value="InterPro"/>
</dbReference>
<dbReference type="InterPro" id="IPR036396">
    <property type="entry name" value="Cyt_P450_sf"/>
</dbReference>
<dbReference type="GO" id="GO:0016712">
    <property type="term" value="F:oxidoreductase activity, acting on paired donors, with incorporation or reduction of molecular oxygen, reduced flavin or flavoprotein as one donor, and incorporation of one atom of oxygen"/>
    <property type="evidence" value="ECO:0007669"/>
    <property type="project" value="UniProtKB-EC"/>
</dbReference>
<evidence type="ECO:0000256" key="4">
    <source>
        <dbReference type="ARBA" id="ARBA00010617"/>
    </source>
</evidence>
<dbReference type="OrthoDB" id="2789670at2759"/>
<evidence type="ECO:0000256" key="9">
    <source>
        <dbReference type="ARBA" id="ARBA00022848"/>
    </source>
</evidence>
<dbReference type="SUPFAM" id="SSF48264">
    <property type="entry name" value="Cytochrome P450"/>
    <property type="match status" value="1"/>
</dbReference>
<evidence type="ECO:0000256" key="14">
    <source>
        <dbReference type="ARBA" id="ARBA00047827"/>
    </source>
</evidence>
<comment type="subcellular location">
    <subcellularLocation>
        <location evidence="3">Endoplasmic reticulum membrane</location>
        <topology evidence="3">Peripheral membrane protein</topology>
    </subcellularLocation>
    <subcellularLocation>
        <location evidence="2">Microsome membrane</location>
        <topology evidence="2">Peripheral membrane protein</topology>
    </subcellularLocation>
</comment>
<keyword evidence="11 15" id="KW-0408">Iron</keyword>
<comment type="similarity">
    <text evidence="4 16">Belongs to the cytochrome P450 family.</text>
</comment>
<dbReference type="PRINTS" id="PR00463">
    <property type="entry name" value="EP450I"/>
</dbReference>
<evidence type="ECO:0000313" key="17">
    <source>
        <dbReference type="Proteomes" id="UP001652626"/>
    </source>
</evidence>
<evidence type="ECO:0000256" key="3">
    <source>
        <dbReference type="ARBA" id="ARBA00004406"/>
    </source>
</evidence>
<keyword evidence="10 16" id="KW-0560">Oxidoreductase</keyword>
<dbReference type="GeneID" id="113398897"/>
<feature type="binding site" description="axial binding residue" evidence="15">
    <location>
        <position position="465"/>
    </location>
    <ligand>
        <name>heme</name>
        <dbReference type="ChEBI" id="CHEBI:30413"/>
    </ligand>
    <ligandPart>
        <name>Fe</name>
        <dbReference type="ChEBI" id="CHEBI:18248"/>
    </ligandPart>
</feature>
<dbReference type="GO" id="GO:0020037">
    <property type="term" value="F:heme binding"/>
    <property type="evidence" value="ECO:0007669"/>
    <property type="project" value="InterPro"/>
</dbReference>
<sequence length="521" mass="60530">MIVEIVIFLLTSLAGYFLYRHKWVHRYFEEKGVKYVAGIPIFGNVFKSTFQYKHLFDDLDAVYKAFPDEKYVGYIEGITPIILIRDPELMKAITIKDFDHFVDHKEFFSEEIDSLFGGSLIMMKGDKWHDMRTTLSPAFTGSKMRKMMPFMTEISSNIIEHLKGHLNEDIDVEDLIRRYTNDVIASAAFGLQVNSLKDKDNEFYKTGQGLFHFNIKQRFIFFMSAIFPNLFKKLGVQMFPAKTTNFFRNLVSSTMEHREKNKIERPDMIQLLMEASKGLLKSENEGNDNFSPTEDTFKPKTQQRQWTQNDLAGQVFIFFVAGYESSATALVMCVHELALNQDIQEKLYQEIRSFKEEHGDLTYDNINSLNYLDCVLSETSRKWAAALIMDRVCNKDYELPPPREGAKPVQLKPGDVVYNVVNSIHMDPQYHPNPEKFDPERFSDENKHKIKPFTYMPFGMGPRNCIGSRFALLELKVLMYNLILNFKVLKCSKTTDPIELKPHEFNIKPKGGSWVRLEART</sequence>
<evidence type="ECO:0000256" key="16">
    <source>
        <dbReference type="RuleBase" id="RU000461"/>
    </source>
</evidence>
<evidence type="ECO:0000256" key="12">
    <source>
        <dbReference type="ARBA" id="ARBA00023033"/>
    </source>
</evidence>
<protein>
    <recommendedName>
        <fullName evidence="5">unspecific monooxygenase</fullName>
        <ecNumber evidence="5">1.14.14.1</ecNumber>
    </recommendedName>
</protein>
<dbReference type="InterPro" id="IPR002401">
    <property type="entry name" value="Cyt_P450_E_grp-I"/>
</dbReference>
<comment type="cofactor">
    <cofactor evidence="1 15">
        <name>heme</name>
        <dbReference type="ChEBI" id="CHEBI:30413"/>
    </cofactor>
</comment>
<evidence type="ECO:0000313" key="18">
    <source>
        <dbReference type="RefSeq" id="XP_026493625.2"/>
    </source>
</evidence>
<comment type="catalytic activity">
    <reaction evidence="14">
        <text>an organic molecule + reduced [NADPH--hemoprotein reductase] + O2 = an alcohol + oxidized [NADPH--hemoprotein reductase] + H2O + H(+)</text>
        <dbReference type="Rhea" id="RHEA:17149"/>
        <dbReference type="Rhea" id="RHEA-COMP:11964"/>
        <dbReference type="Rhea" id="RHEA-COMP:11965"/>
        <dbReference type="ChEBI" id="CHEBI:15377"/>
        <dbReference type="ChEBI" id="CHEBI:15378"/>
        <dbReference type="ChEBI" id="CHEBI:15379"/>
        <dbReference type="ChEBI" id="CHEBI:30879"/>
        <dbReference type="ChEBI" id="CHEBI:57618"/>
        <dbReference type="ChEBI" id="CHEBI:58210"/>
        <dbReference type="ChEBI" id="CHEBI:142491"/>
        <dbReference type="EC" id="1.14.14.1"/>
    </reaction>
</comment>
<evidence type="ECO:0000256" key="6">
    <source>
        <dbReference type="ARBA" id="ARBA00022617"/>
    </source>
</evidence>
<dbReference type="InterPro" id="IPR001128">
    <property type="entry name" value="Cyt_P450"/>
</dbReference>
<dbReference type="PRINTS" id="PR00385">
    <property type="entry name" value="P450"/>
</dbReference>
<evidence type="ECO:0000256" key="13">
    <source>
        <dbReference type="ARBA" id="ARBA00023136"/>
    </source>
</evidence>
<dbReference type="AlphaFoldDB" id="A0A8B8I9E1"/>
<keyword evidence="6 15" id="KW-0349">Heme</keyword>
<dbReference type="InterPro" id="IPR017972">
    <property type="entry name" value="Cyt_P450_CS"/>
</dbReference>
<keyword evidence="8" id="KW-0256">Endoplasmic reticulum</keyword>
<evidence type="ECO:0000256" key="8">
    <source>
        <dbReference type="ARBA" id="ARBA00022824"/>
    </source>
</evidence>
<evidence type="ECO:0000256" key="5">
    <source>
        <dbReference type="ARBA" id="ARBA00012109"/>
    </source>
</evidence>
<dbReference type="PROSITE" id="PS00086">
    <property type="entry name" value="CYTOCHROME_P450"/>
    <property type="match status" value="1"/>
</dbReference>